<dbReference type="Gene3D" id="3.40.630.30">
    <property type="match status" value="1"/>
</dbReference>
<dbReference type="InterPro" id="IPR016181">
    <property type="entry name" value="Acyl_CoA_acyltransferase"/>
</dbReference>
<dbReference type="Proteomes" id="UP000516072">
    <property type="component" value="Chromosome"/>
</dbReference>
<keyword evidence="3" id="KW-1185">Reference proteome</keyword>
<accession>A0A7G1QBN5</accession>
<organism evidence="2 3">
    <name type="scientific">Candidatus Nitrosacidococcus tergens</name>
    <dbReference type="NCBI Taxonomy" id="553981"/>
    <lineage>
        <taxon>Bacteria</taxon>
        <taxon>Pseudomonadati</taxon>
        <taxon>Pseudomonadota</taxon>
        <taxon>Gammaproteobacteria</taxon>
        <taxon>Chromatiales</taxon>
        <taxon>Chromatiaceae</taxon>
        <taxon>Candidatus Nitrosacidococcus</taxon>
    </lineage>
</organism>
<dbReference type="KEGG" id="ntg:NSCAC_1620"/>
<reference evidence="2 3" key="1">
    <citation type="submission" date="2020-03" db="EMBL/GenBank/DDBJ databases">
        <authorList>
            <person name="Picone N."/>
        </authorList>
    </citation>
    <scope>NUCLEOTIDE SEQUENCE [LARGE SCALE GENOMIC DNA]</scope>
    <source>
        <strain evidence="2">NSCAC1</strain>
    </source>
</reference>
<evidence type="ECO:0000259" key="1">
    <source>
        <dbReference type="Pfam" id="PF13480"/>
    </source>
</evidence>
<dbReference type="EMBL" id="LR778175">
    <property type="protein sequence ID" value="CAB1277338.1"/>
    <property type="molecule type" value="Genomic_DNA"/>
</dbReference>
<feature type="domain" description="BioF2-like acetyltransferase" evidence="1">
    <location>
        <begin position="122"/>
        <end position="265"/>
    </location>
</feature>
<dbReference type="Pfam" id="PF13480">
    <property type="entry name" value="Acetyltransf_6"/>
    <property type="match status" value="1"/>
</dbReference>
<dbReference type="InterPro" id="IPR038740">
    <property type="entry name" value="BioF2-like_GNAT_dom"/>
</dbReference>
<gene>
    <name evidence="2" type="ORF">NSCAC_1620</name>
</gene>
<dbReference type="AlphaFoldDB" id="A0A7G1QBN5"/>
<dbReference type="SUPFAM" id="SSF55729">
    <property type="entry name" value="Acyl-CoA N-acyltransferases (Nat)"/>
    <property type="match status" value="1"/>
</dbReference>
<sequence length="338" mass="39207">MNSKKINSSDLQHLPRSEKEVLLSFRLGDLILYRKKLLLLTYHYHSSWIIFHKNGFTLNEVITLVKSDGNRPSLLRSLPVQQISTKLTKISNYLIYTADSYQRCFVDLKLGADKYINHFSNKTRSTLRRKERKFADACGGQINWREYRTVAELTEFYPIARTISKKTYQENLFDAGLPEDKQFYDTMLKDGAQGAALGYIIFDDKNNPLAYLYCPIIDGVVLYQYLGYINNHPLNSFSPGTVLLWLVLLHLQEQSHYQWFDFTEGGGDKSTGQKARFATHQINCANLWVMEKTLANQLLFFTHRLIDNLSKLIGDTLEKIGVKQKIKQWIRQKSIKSD</sequence>
<name>A0A7G1QBN5_9GAMM</name>
<evidence type="ECO:0000313" key="3">
    <source>
        <dbReference type="Proteomes" id="UP000516072"/>
    </source>
</evidence>
<proteinExistence type="predicted"/>
<evidence type="ECO:0000313" key="2">
    <source>
        <dbReference type="EMBL" id="CAB1277338.1"/>
    </source>
</evidence>
<dbReference type="RefSeq" id="WP_197744276.1">
    <property type="nucleotide sequence ID" value="NZ_LR778175.1"/>
</dbReference>
<protein>
    <recommendedName>
        <fullName evidence="1">BioF2-like acetyltransferase domain-containing protein</fullName>
    </recommendedName>
</protein>